<comment type="similarity">
    <text evidence="1">Belongs to the gamma-glutamyltransferase family.</text>
</comment>
<dbReference type="Proteomes" id="UP001044222">
    <property type="component" value="Chromosome 15"/>
</dbReference>
<feature type="binding site" evidence="3">
    <location>
        <position position="279"/>
    </location>
    <ligand>
        <name>L-glutamate</name>
        <dbReference type="ChEBI" id="CHEBI:29985"/>
    </ligand>
</feature>
<evidence type="ECO:0000256" key="3">
    <source>
        <dbReference type="PIRSR" id="PIRSR600101-2"/>
    </source>
</evidence>
<dbReference type="PANTHER" id="PTHR11686">
    <property type="entry name" value="GAMMA GLUTAMYL TRANSPEPTIDASE"/>
    <property type="match status" value="1"/>
</dbReference>
<dbReference type="Pfam" id="PF01019">
    <property type="entry name" value="G_glu_transpept"/>
    <property type="match status" value="1"/>
</dbReference>
<dbReference type="Gene3D" id="1.10.246.130">
    <property type="match status" value="1"/>
</dbReference>
<sequence length="373" mass="40545">MIKKRVEASPLCEIFCNKNKTVLQMGETLRYPRLAETMATIAKHGADAFYTGKISQDLVKDVQDAGGTLSLEDLASYQARVTDPWTVPLGEYKLYIPPPPAGGAILGLVLNIMKGFNLSPSSVEGEQQVLTFHRFAEASKFARGQKKSVRDPNFSSGKEAPRLIEDDFADRIRSMIRSNASRDPAYYNFTPSVDRQGTTHLSVLAEDGTAVSVTSSINRIFGSAIYSPKTGVIFNDQLLDFCGIADRMTAGEQPPSSMAPSLLLSQSRGKTLVIGASGGSLITSAMALTIMNHVWFGKSLHDAVSAPLLYVDANNGLNFESGFNERLREQLLERGHVKGAWQYFFNVVNAVTKEGGCISAMSDLRKLGKAAGY</sequence>
<feature type="binding site" evidence="3">
    <location>
        <begin position="216"/>
        <end position="218"/>
    </location>
    <ligand>
        <name>L-glutamate</name>
        <dbReference type="ChEBI" id="CHEBI:29985"/>
    </ligand>
</feature>
<dbReference type="InterPro" id="IPR043137">
    <property type="entry name" value="GGT_ssub_C"/>
</dbReference>
<feature type="active site" description="Nucleophile" evidence="2">
    <location>
        <position position="198"/>
    </location>
</feature>
<feature type="binding site" evidence="3">
    <location>
        <begin position="256"/>
        <end position="257"/>
    </location>
    <ligand>
        <name>L-glutamate</name>
        <dbReference type="ChEBI" id="CHEBI:29985"/>
    </ligand>
</feature>
<organism evidence="4 5">
    <name type="scientific">Anguilla anguilla</name>
    <name type="common">European freshwater eel</name>
    <name type="synonym">Muraena anguilla</name>
    <dbReference type="NCBI Taxonomy" id="7936"/>
    <lineage>
        <taxon>Eukaryota</taxon>
        <taxon>Metazoa</taxon>
        <taxon>Chordata</taxon>
        <taxon>Craniata</taxon>
        <taxon>Vertebrata</taxon>
        <taxon>Euteleostomi</taxon>
        <taxon>Actinopterygii</taxon>
        <taxon>Neopterygii</taxon>
        <taxon>Teleostei</taxon>
        <taxon>Anguilliformes</taxon>
        <taxon>Anguillidae</taxon>
        <taxon>Anguilla</taxon>
    </lineage>
</organism>
<accession>A0A9D3LQ78</accession>
<dbReference type="GO" id="GO:0006954">
    <property type="term" value="P:inflammatory response"/>
    <property type="evidence" value="ECO:0007669"/>
    <property type="project" value="TreeGrafter"/>
</dbReference>
<dbReference type="InterPro" id="IPR000101">
    <property type="entry name" value="GGT_peptidase"/>
</dbReference>
<evidence type="ECO:0000256" key="1">
    <source>
        <dbReference type="ARBA" id="ARBA00009381"/>
    </source>
</evidence>
<dbReference type="SUPFAM" id="SSF56235">
    <property type="entry name" value="N-terminal nucleophile aminohydrolases (Ntn hydrolases)"/>
    <property type="match status" value="1"/>
</dbReference>
<protein>
    <recommendedName>
        <fullName evidence="6">Gamma-glutamyltransferase 5a</fullName>
    </recommendedName>
</protein>
<gene>
    <name evidence="4" type="ORF">ANANG_G00266510</name>
</gene>
<dbReference type="GO" id="GO:0005886">
    <property type="term" value="C:plasma membrane"/>
    <property type="evidence" value="ECO:0007669"/>
    <property type="project" value="TreeGrafter"/>
</dbReference>
<feature type="binding site" evidence="3">
    <location>
        <position position="240"/>
    </location>
    <ligand>
        <name>L-glutamate</name>
        <dbReference type="ChEBI" id="CHEBI:29985"/>
    </ligand>
</feature>
<comment type="caution">
    <text evidence="4">The sequence shown here is derived from an EMBL/GenBank/DDBJ whole genome shotgun (WGS) entry which is preliminary data.</text>
</comment>
<dbReference type="Gene3D" id="3.60.20.40">
    <property type="match status" value="1"/>
</dbReference>
<dbReference type="AlphaFoldDB" id="A0A9D3LQ78"/>
<name>A0A9D3LQ78_ANGAN</name>
<dbReference type="GO" id="GO:0006751">
    <property type="term" value="P:glutathione catabolic process"/>
    <property type="evidence" value="ECO:0007669"/>
    <property type="project" value="InterPro"/>
</dbReference>
<dbReference type="FunFam" id="1.10.246.130:FF:000001">
    <property type="entry name" value="Gamma-glutamyltransferase 5 isoform 1"/>
    <property type="match status" value="1"/>
</dbReference>
<dbReference type="PANTHER" id="PTHR11686:SF53">
    <property type="entry name" value="GLUTATHIONE HYDROLASE"/>
    <property type="match status" value="1"/>
</dbReference>
<dbReference type="InterPro" id="IPR029055">
    <property type="entry name" value="Ntn_hydrolases_N"/>
</dbReference>
<dbReference type="GO" id="GO:0036374">
    <property type="term" value="F:glutathione hydrolase activity"/>
    <property type="evidence" value="ECO:0007669"/>
    <property type="project" value="InterPro"/>
</dbReference>
<evidence type="ECO:0000313" key="4">
    <source>
        <dbReference type="EMBL" id="KAG5834904.1"/>
    </source>
</evidence>
<dbReference type="InterPro" id="IPR043138">
    <property type="entry name" value="GGT_lsub"/>
</dbReference>
<keyword evidence="5" id="KW-1185">Reference proteome</keyword>
<dbReference type="GO" id="GO:0002951">
    <property type="term" value="F:leukotriene-C(4) hydrolase"/>
    <property type="evidence" value="ECO:0007669"/>
    <property type="project" value="TreeGrafter"/>
</dbReference>
<evidence type="ECO:0000313" key="5">
    <source>
        <dbReference type="Proteomes" id="UP001044222"/>
    </source>
</evidence>
<dbReference type="EMBL" id="JAFIRN010000015">
    <property type="protein sequence ID" value="KAG5834904.1"/>
    <property type="molecule type" value="Genomic_DNA"/>
</dbReference>
<reference evidence="4" key="1">
    <citation type="submission" date="2021-01" db="EMBL/GenBank/DDBJ databases">
        <title>A chromosome-scale assembly of European eel, Anguilla anguilla.</title>
        <authorList>
            <person name="Henkel C."/>
            <person name="Jong-Raadsen S.A."/>
            <person name="Dufour S."/>
            <person name="Weltzien F.-A."/>
            <person name="Palstra A.P."/>
            <person name="Pelster B."/>
            <person name="Spaink H.P."/>
            <person name="Van Den Thillart G.E."/>
            <person name="Jansen H."/>
            <person name="Zahm M."/>
            <person name="Klopp C."/>
            <person name="Cedric C."/>
            <person name="Louis A."/>
            <person name="Berthelot C."/>
            <person name="Parey E."/>
            <person name="Roest Crollius H."/>
            <person name="Montfort J."/>
            <person name="Robinson-Rechavi M."/>
            <person name="Bucao C."/>
            <person name="Bouchez O."/>
            <person name="Gislard M."/>
            <person name="Lluch J."/>
            <person name="Milhes M."/>
            <person name="Lampietro C."/>
            <person name="Lopez Roques C."/>
            <person name="Donnadieu C."/>
            <person name="Braasch I."/>
            <person name="Desvignes T."/>
            <person name="Postlethwait J."/>
            <person name="Bobe J."/>
            <person name="Guiguen Y."/>
            <person name="Dirks R."/>
        </authorList>
    </citation>
    <scope>NUCLEOTIDE SEQUENCE</scope>
    <source>
        <strain evidence="4">Tag_6206</strain>
        <tissue evidence="4">Liver</tissue>
    </source>
</reference>
<evidence type="ECO:0008006" key="6">
    <source>
        <dbReference type="Google" id="ProtNLM"/>
    </source>
</evidence>
<evidence type="ECO:0000256" key="2">
    <source>
        <dbReference type="PIRSR" id="PIRSR600101-1"/>
    </source>
</evidence>
<proteinExistence type="inferred from homology"/>
<dbReference type="GO" id="GO:1901750">
    <property type="term" value="P:leukotriene D4 biosynthetic process"/>
    <property type="evidence" value="ECO:0007669"/>
    <property type="project" value="TreeGrafter"/>
</dbReference>